<dbReference type="KEGG" id="srub:C2R22_20635"/>
<accession>A0A2I8VPD0</accession>
<evidence type="ECO:0000313" key="1">
    <source>
        <dbReference type="EMBL" id="AUV83755.1"/>
    </source>
</evidence>
<sequence length="143" mass="16766">MNLRTLWSAVARWTPWVFVAPRRYVGRGTKWGTFDFESWTERYEWREDEWNGWFDVARTPGETVEAETGDCEDYALVAASWALARGRTPVGLGFCFTSRLPVPRHAIAYDRDRVYSSGEVREESVDAFLDRTEYTWALRRRLA</sequence>
<name>A0A2I8VPD0_9EURY</name>
<evidence type="ECO:0008006" key="3">
    <source>
        <dbReference type="Google" id="ProtNLM"/>
    </source>
</evidence>
<keyword evidence="2" id="KW-1185">Reference proteome</keyword>
<dbReference type="Gene3D" id="3.10.620.30">
    <property type="match status" value="1"/>
</dbReference>
<gene>
    <name evidence="1" type="ORF">C2R22_20635</name>
</gene>
<organism evidence="1 2">
    <name type="scientific">Salinigranum rubrum</name>
    <dbReference type="NCBI Taxonomy" id="755307"/>
    <lineage>
        <taxon>Archaea</taxon>
        <taxon>Methanobacteriati</taxon>
        <taxon>Methanobacteriota</taxon>
        <taxon>Stenosarchaea group</taxon>
        <taxon>Halobacteria</taxon>
        <taxon>Halobacteriales</taxon>
        <taxon>Haloferacaceae</taxon>
        <taxon>Salinigranum</taxon>
    </lineage>
</organism>
<dbReference type="EMBL" id="CP026309">
    <property type="protein sequence ID" value="AUV83755.1"/>
    <property type="molecule type" value="Genomic_DNA"/>
</dbReference>
<dbReference type="AlphaFoldDB" id="A0A2I8VPD0"/>
<reference evidence="1 2" key="1">
    <citation type="submission" date="2018-01" db="EMBL/GenBank/DDBJ databases">
        <title>Complete genome sequence of Salinigranum rubrum GX10T, an extremely halophilic archaeon isolated from a marine solar saltern.</title>
        <authorList>
            <person name="Han S."/>
        </authorList>
    </citation>
    <scope>NUCLEOTIDE SEQUENCE [LARGE SCALE GENOMIC DNA]</scope>
    <source>
        <strain evidence="1 2">GX10</strain>
    </source>
</reference>
<evidence type="ECO:0000313" key="2">
    <source>
        <dbReference type="Proteomes" id="UP000236584"/>
    </source>
</evidence>
<protein>
    <recommendedName>
        <fullName evidence="3">Transglutaminase-like domain-containing protein</fullName>
    </recommendedName>
</protein>
<dbReference type="Proteomes" id="UP000236584">
    <property type="component" value="Chromosome"/>
</dbReference>
<proteinExistence type="predicted"/>
<dbReference type="GeneID" id="35594553"/>
<dbReference type="RefSeq" id="WP_103427444.1">
    <property type="nucleotide sequence ID" value="NZ_CP026309.1"/>
</dbReference>
<dbReference type="OrthoDB" id="314529at2157"/>